<evidence type="ECO:0000256" key="1">
    <source>
        <dbReference type="ARBA" id="ARBA00001974"/>
    </source>
</evidence>
<dbReference type="InterPro" id="IPR009075">
    <property type="entry name" value="AcylCo_DH/oxidase_C"/>
</dbReference>
<reference evidence="8 9" key="1">
    <citation type="journal article" date="2003" name="Int. J. Syst. Evol. Microbiol.">
        <title>Virgibacillus carmonensis sp. nov., Virgibacillus necropolis sp. nov. and Virgibacillus picturae sp. nov., three novel species isolated from deteriorated mural paintings, transfer of the species of the genus salibacillus to Virgibacillus, as Virgibacillus marismortui comb. nov. and Virgibacillus salexigens comb. nov., and emended description of the genus Virgibacillus.</title>
        <authorList>
            <person name="Heyrman J."/>
            <person name="Logan N.A."/>
            <person name="Busse H.J."/>
            <person name="Balcaen A."/>
            <person name="Lebbe L."/>
            <person name="Rodriguez-Diaz M."/>
            <person name="Swings J."/>
            <person name="De Vos P."/>
        </authorList>
    </citation>
    <scope>NUCLEOTIDE SEQUENCE [LARGE SCALE GENOMIC DNA]</scope>
    <source>
        <strain evidence="8 9">LMG 19488</strain>
    </source>
</reference>
<evidence type="ECO:0000259" key="6">
    <source>
        <dbReference type="Pfam" id="PF00441"/>
    </source>
</evidence>
<evidence type="ECO:0000256" key="4">
    <source>
        <dbReference type="ARBA" id="ARBA00022827"/>
    </source>
</evidence>
<dbReference type="Gene3D" id="2.40.110.10">
    <property type="entry name" value="Butyryl-CoA Dehydrogenase, subunit A, domain 2"/>
    <property type="match status" value="1"/>
</dbReference>
<comment type="cofactor">
    <cofactor evidence="1">
        <name>FAD</name>
        <dbReference type="ChEBI" id="CHEBI:57692"/>
    </cofactor>
</comment>
<dbReference type="PANTHER" id="PTHR43884">
    <property type="entry name" value="ACYL-COA DEHYDROGENASE"/>
    <property type="match status" value="1"/>
</dbReference>
<evidence type="ECO:0000313" key="8">
    <source>
        <dbReference type="EMBL" id="ASN06155.1"/>
    </source>
</evidence>
<keyword evidence="9" id="KW-1185">Reference proteome</keyword>
<dbReference type="SUPFAM" id="SSF47203">
    <property type="entry name" value="Acyl-CoA dehydrogenase C-terminal domain-like"/>
    <property type="match status" value="1"/>
</dbReference>
<dbReference type="OrthoDB" id="9802447at2"/>
<dbReference type="Proteomes" id="UP000204391">
    <property type="component" value="Chromosome"/>
</dbReference>
<evidence type="ECO:0000256" key="2">
    <source>
        <dbReference type="ARBA" id="ARBA00009347"/>
    </source>
</evidence>
<proteinExistence type="inferred from homology"/>
<accession>A0A221MET7</accession>
<dbReference type="RefSeq" id="WP_089533056.1">
    <property type="nucleotide sequence ID" value="NZ_CP022437.1"/>
</dbReference>
<name>A0A221MET7_9BACI</name>
<keyword evidence="5" id="KW-0560">Oxidoreductase</keyword>
<gene>
    <name evidence="8" type="ORF">CFK40_14565</name>
</gene>
<evidence type="ECO:0000256" key="3">
    <source>
        <dbReference type="ARBA" id="ARBA00022630"/>
    </source>
</evidence>
<protein>
    <submittedName>
        <fullName evidence="8">Acyl-CoA dehydrogenase</fullName>
    </submittedName>
</protein>
<dbReference type="CDD" id="cd00567">
    <property type="entry name" value="ACAD"/>
    <property type="match status" value="1"/>
</dbReference>
<dbReference type="InterPro" id="IPR009100">
    <property type="entry name" value="AcylCoA_DH/oxidase_NM_dom_sf"/>
</dbReference>
<dbReference type="PANTHER" id="PTHR43884:SF20">
    <property type="entry name" value="ACYL-COA DEHYDROGENASE FADE28"/>
    <property type="match status" value="1"/>
</dbReference>
<dbReference type="Pfam" id="PF02771">
    <property type="entry name" value="Acyl-CoA_dh_N"/>
    <property type="match status" value="1"/>
</dbReference>
<dbReference type="InterPro" id="IPR036250">
    <property type="entry name" value="AcylCo_DH-like_C"/>
</dbReference>
<comment type="similarity">
    <text evidence="2">Belongs to the acyl-CoA dehydrogenase family.</text>
</comment>
<dbReference type="Gene3D" id="1.20.140.10">
    <property type="entry name" value="Butyryl-CoA Dehydrogenase, subunit A, domain 3"/>
    <property type="match status" value="1"/>
</dbReference>
<dbReference type="AlphaFoldDB" id="A0A221MET7"/>
<dbReference type="GO" id="GO:0050660">
    <property type="term" value="F:flavin adenine dinucleotide binding"/>
    <property type="evidence" value="ECO:0007669"/>
    <property type="project" value="InterPro"/>
</dbReference>
<dbReference type="KEGG" id="vne:CFK40_14565"/>
<dbReference type="InterPro" id="IPR037069">
    <property type="entry name" value="AcylCoA_DH/ox_N_sf"/>
</dbReference>
<dbReference type="Pfam" id="PF00441">
    <property type="entry name" value="Acyl-CoA_dh_1"/>
    <property type="match status" value="1"/>
</dbReference>
<organism evidence="8 9">
    <name type="scientific">Virgibacillus necropolis</name>
    <dbReference type="NCBI Taxonomy" id="163877"/>
    <lineage>
        <taxon>Bacteria</taxon>
        <taxon>Bacillati</taxon>
        <taxon>Bacillota</taxon>
        <taxon>Bacilli</taxon>
        <taxon>Bacillales</taxon>
        <taxon>Bacillaceae</taxon>
        <taxon>Virgibacillus</taxon>
    </lineage>
</organism>
<evidence type="ECO:0000313" key="9">
    <source>
        <dbReference type="Proteomes" id="UP000204391"/>
    </source>
</evidence>
<dbReference type="SUPFAM" id="SSF56645">
    <property type="entry name" value="Acyl-CoA dehydrogenase NM domain-like"/>
    <property type="match status" value="1"/>
</dbReference>
<keyword evidence="4" id="KW-0274">FAD</keyword>
<keyword evidence="3" id="KW-0285">Flavoprotein</keyword>
<evidence type="ECO:0000259" key="7">
    <source>
        <dbReference type="Pfam" id="PF02771"/>
    </source>
</evidence>
<dbReference type="EMBL" id="CP022437">
    <property type="protein sequence ID" value="ASN06155.1"/>
    <property type="molecule type" value="Genomic_DNA"/>
</dbReference>
<dbReference type="GO" id="GO:0003995">
    <property type="term" value="F:acyl-CoA dehydrogenase activity"/>
    <property type="evidence" value="ECO:0007669"/>
    <property type="project" value="TreeGrafter"/>
</dbReference>
<sequence>MDFALSEEQEMFRGYLRKYLDDAGQTKVAREFIKGEMHALKNSLAGLAELGCTGINISERYGGLGLGALDLVPVFEEIGRALLPGVYLETMALVVPLLEKYGSEEQKEKYLSEIASGSKNVTLAWAEPRKSYNPDEIACFAREEEGALVIDGMKSLVPDGELADTYLLLVRTSEGTGGDGLSLVLIDGTDDIEMRTQKCVDETKHLAEMTFREVKVSKRQLLGSINHGWSILQEGLLYLNAALSSIMVGGMEKIVEMSTEYAKIREQFGQPIGRFQAIKHRIVDMKLELETARSLSYYANWSLESEEKDRKAAIFSARAFTTEAYIRVASHNIQIHGGIGFTEEMDCQLYLKRARYFENYLGSTSHYNEQIALAMGW</sequence>
<feature type="domain" description="Acyl-CoA dehydrogenase/oxidase C-terminal" evidence="6">
    <location>
        <begin position="226"/>
        <end position="372"/>
    </location>
</feature>
<feature type="domain" description="Acyl-CoA dehydrogenase/oxidase N-terminal" evidence="7">
    <location>
        <begin position="6"/>
        <end position="117"/>
    </location>
</feature>
<dbReference type="Gene3D" id="1.10.540.10">
    <property type="entry name" value="Acyl-CoA dehydrogenase/oxidase, N-terminal domain"/>
    <property type="match status" value="1"/>
</dbReference>
<dbReference type="InterPro" id="IPR013786">
    <property type="entry name" value="AcylCoA_DH/ox_N"/>
</dbReference>
<evidence type="ECO:0000256" key="5">
    <source>
        <dbReference type="ARBA" id="ARBA00023002"/>
    </source>
</evidence>
<dbReference type="InterPro" id="IPR046373">
    <property type="entry name" value="Acyl-CoA_Oxase/DH_mid-dom_sf"/>
</dbReference>